<keyword evidence="3" id="KW-1185">Reference proteome</keyword>
<dbReference type="PATRIC" id="fig|477245.3.peg.5375"/>
<dbReference type="AlphaFoldDB" id="A0A0C5G7L3"/>
<protein>
    <submittedName>
        <fullName evidence="2">Uncharacterized protein</fullName>
    </submittedName>
</protein>
<dbReference type="OrthoDB" id="4965426at2"/>
<feature type="region of interest" description="Disordered" evidence="1">
    <location>
        <begin position="266"/>
        <end position="296"/>
    </location>
</feature>
<accession>A0A0C5G7L3</accession>
<sequence>MEIGTQFPDRPVEWTSLSECTLTPEGIVTPNLLHTPDGIVPRHTVPTGPALLLSGLPLTPASALITDAAPAHTTDTHRWFDVSLRVNARLSLPAHADSPDVRYAYLPMDATLSLDSDGTWLVEAGALQRIPTETDNRHTGDATPATNPSDPSPAEHSFPPDTDLVASFRRTLENTARSRGVVTMATLCRGAYLPDHALSVDRWQELLLQVEQLWTPEKPVLSALIKGQDGGPAPFFGKVLRGLGWGKKFSDAELLDICNRERRRAHAAYSRSNQANPPSPRGHAAHRRPPERLRGEQAESRAVFDALLDLAHEARHAGDLDGLERSLFLAEQAAGTTDTQEALRDLTDWLVERRTDELHETWERLSALVDKINRDGDDLHPDQLRRALREAHDLTEEVGDDLAAEERHDIARWQQHLERMTERLTLSQIRGYAVAVRVALRRAAREGRTTTWGEMALRIGAPLAALHPDDKVAVLIEADRETPEDKPLLSALVAAHGGDRPHPLYPQVLFSLDRPTPPAEALLMHWHMTLRRHAELR</sequence>
<dbReference type="EMBL" id="CP010849">
    <property type="protein sequence ID" value="AJP04314.1"/>
    <property type="molecule type" value="Genomic_DNA"/>
</dbReference>
<feature type="region of interest" description="Disordered" evidence="1">
    <location>
        <begin position="131"/>
        <end position="162"/>
    </location>
</feature>
<proteinExistence type="predicted"/>
<name>A0A0C5G7L3_9ACTN</name>
<dbReference type="RefSeq" id="WP_044384939.1">
    <property type="nucleotide sequence ID" value="NZ_CP010849.1"/>
</dbReference>
<evidence type="ECO:0000256" key="1">
    <source>
        <dbReference type="SAM" id="MobiDB-lite"/>
    </source>
</evidence>
<dbReference type="Proteomes" id="UP000032234">
    <property type="component" value="Chromosome"/>
</dbReference>
<gene>
    <name evidence="2" type="ORF">TU94_25455</name>
</gene>
<dbReference type="KEGG" id="scw:TU94_25455"/>
<organism evidence="2 3">
    <name type="scientific">Streptomyces cyaneogriseus subsp. noncyanogenus</name>
    <dbReference type="NCBI Taxonomy" id="477245"/>
    <lineage>
        <taxon>Bacteria</taxon>
        <taxon>Bacillati</taxon>
        <taxon>Actinomycetota</taxon>
        <taxon>Actinomycetes</taxon>
        <taxon>Kitasatosporales</taxon>
        <taxon>Streptomycetaceae</taxon>
        <taxon>Streptomyces</taxon>
    </lineage>
</organism>
<reference evidence="2 3" key="1">
    <citation type="submission" date="2015-02" db="EMBL/GenBank/DDBJ databases">
        <title>Genome sequence of thermotolerant Streptomyces cyaneogriseus subsp. Noncyanogenus NMWT1, the producer of nematocidal antibiotics nemadectin.</title>
        <authorList>
            <person name="Wang H."/>
            <person name="Li C."/>
            <person name="Xiang W."/>
            <person name="Wang X."/>
        </authorList>
    </citation>
    <scope>NUCLEOTIDE SEQUENCE [LARGE SCALE GENOMIC DNA]</scope>
    <source>
        <strain evidence="2 3">NMWT 1</strain>
    </source>
</reference>
<evidence type="ECO:0000313" key="2">
    <source>
        <dbReference type="EMBL" id="AJP04314.1"/>
    </source>
</evidence>
<evidence type="ECO:0000313" key="3">
    <source>
        <dbReference type="Proteomes" id="UP000032234"/>
    </source>
</evidence>
<dbReference type="HOGENOM" id="CLU_507054_0_0_11"/>